<evidence type="ECO:0000256" key="1">
    <source>
        <dbReference type="ARBA" id="ARBA00004267"/>
    </source>
</evidence>
<dbReference type="GO" id="GO:0000931">
    <property type="term" value="C:gamma-tubulin ring complex"/>
    <property type="evidence" value="ECO:0007669"/>
    <property type="project" value="InterPro"/>
</dbReference>
<keyword evidence="6" id="KW-1185">Reference proteome</keyword>
<evidence type="ECO:0000256" key="3">
    <source>
        <dbReference type="ARBA" id="ARBA00022490"/>
    </source>
</evidence>
<dbReference type="Pfam" id="PF12554">
    <property type="entry name" value="MOZART1"/>
    <property type="match status" value="1"/>
</dbReference>
<reference evidence="5 6" key="1">
    <citation type="submission" date="2024-03" db="EMBL/GenBank/DDBJ databases">
        <title>The Acrasis kona genome and developmental transcriptomes reveal deep origins of eukaryotic multicellular pathways.</title>
        <authorList>
            <person name="Sheikh S."/>
            <person name="Fu C.-J."/>
            <person name="Brown M.W."/>
            <person name="Baldauf S.L."/>
        </authorList>
    </citation>
    <scope>NUCLEOTIDE SEQUENCE [LARGE SCALE GENOMIC DNA]</scope>
    <source>
        <strain evidence="5 6">ATCC MYA-3509</strain>
    </source>
</reference>
<dbReference type="PANTHER" id="PTHR28520">
    <property type="entry name" value="MITOTIC-SPINDLE ORGANIZING PROTEIN 1"/>
    <property type="match status" value="1"/>
</dbReference>
<protein>
    <submittedName>
        <fullName evidence="5">Mitotic-spindle organizing protein 1B</fullName>
    </submittedName>
</protein>
<dbReference type="GO" id="GO:0051415">
    <property type="term" value="P:microtubule nucleation by interphase microtubule organizing center"/>
    <property type="evidence" value="ECO:0007669"/>
    <property type="project" value="TreeGrafter"/>
</dbReference>
<sequence length="80" mass="8954">MTDHNDHLQEARETVEIAYELNKVLNSGLDRESLSILMNLIELGVNPEALAACVKEIQKESNSILHSDSNTDTSQINNKF</sequence>
<evidence type="ECO:0000256" key="2">
    <source>
        <dbReference type="ARBA" id="ARBA00011015"/>
    </source>
</evidence>
<dbReference type="EMBL" id="JAOPGA020001789">
    <property type="protein sequence ID" value="KAL0491324.1"/>
    <property type="molecule type" value="Genomic_DNA"/>
</dbReference>
<evidence type="ECO:0000256" key="4">
    <source>
        <dbReference type="ARBA" id="ARBA00023212"/>
    </source>
</evidence>
<evidence type="ECO:0000313" key="6">
    <source>
        <dbReference type="Proteomes" id="UP001431209"/>
    </source>
</evidence>
<dbReference type="InterPro" id="IPR022214">
    <property type="entry name" value="MZT1"/>
</dbReference>
<dbReference type="GO" id="GO:0031021">
    <property type="term" value="C:interphase microtubule organizing center"/>
    <property type="evidence" value="ECO:0007669"/>
    <property type="project" value="TreeGrafter"/>
</dbReference>
<comment type="similarity">
    <text evidence="2">Belongs to the MOZART1 family.</text>
</comment>
<name>A0AAW2ZRE3_9EUKA</name>
<dbReference type="AlphaFoldDB" id="A0AAW2ZRE3"/>
<gene>
    <name evidence="5" type="ORF">AKO1_009883</name>
</gene>
<keyword evidence="4" id="KW-0206">Cytoskeleton</keyword>
<dbReference type="PANTHER" id="PTHR28520:SF2">
    <property type="entry name" value="MITOTIC-SPINDLE ORGANIZING PROTEIN 1"/>
    <property type="match status" value="1"/>
</dbReference>
<comment type="caution">
    <text evidence="5">The sequence shown here is derived from an EMBL/GenBank/DDBJ whole genome shotgun (WGS) entry which is preliminary data.</text>
</comment>
<evidence type="ECO:0000313" key="5">
    <source>
        <dbReference type="EMBL" id="KAL0491324.1"/>
    </source>
</evidence>
<proteinExistence type="inferred from homology"/>
<dbReference type="GO" id="GO:0090307">
    <property type="term" value="P:mitotic spindle assembly"/>
    <property type="evidence" value="ECO:0007669"/>
    <property type="project" value="TreeGrafter"/>
</dbReference>
<dbReference type="Proteomes" id="UP001431209">
    <property type="component" value="Unassembled WGS sequence"/>
</dbReference>
<dbReference type="GO" id="GO:0033566">
    <property type="term" value="P:gamma-tubulin complex localization"/>
    <property type="evidence" value="ECO:0007669"/>
    <property type="project" value="InterPro"/>
</dbReference>
<accession>A0AAW2ZRE3</accession>
<keyword evidence="3" id="KW-0963">Cytoplasm</keyword>
<organism evidence="5 6">
    <name type="scientific">Acrasis kona</name>
    <dbReference type="NCBI Taxonomy" id="1008807"/>
    <lineage>
        <taxon>Eukaryota</taxon>
        <taxon>Discoba</taxon>
        <taxon>Heterolobosea</taxon>
        <taxon>Tetramitia</taxon>
        <taxon>Eutetramitia</taxon>
        <taxon>Acrasidae</taxon>
        <taxon>Acrasis</taxon>
    </lineage>
</organism>
<dbReference type="GO" id="GO:0005819">
    <property type="term" value="C:spindle"/>
    <property type="evidence" value="ECO:0007669"/>
    <property type="project" value="TreeGrafter"/>
</dbReference>
<comment type="subcellular location">
    <subcellularLocation>
        <location evidence="1">Cytoplasm</location>
        <location evidence="1">Cytoskeleton</location>
        <location evidence="1">Microtubule organizing center</location>
    </subcellularLocation>
</comment>